<proteinExistence type="predicted"/>
<dbReference type="Proteomes" id="UP001379945">
    <property type="component" value="Unassembled WGS sequence"/>
</dbReference>
<keyword evidence="2" id="KW-1185">Reference proteome</keyword>
<reference evidence="1 2" key="1">
    <citation type="submission" date="2024-04" db="EMBL/GenBank/DDBJ databases">
        <title>Novel species of the genus Ideonella isolated from streams.</title>
        <authorList>
            <person name="Lu H."/>
        </authorList>
    </citation>
    <scope>NUCLEOTIDE SEQUENCE [LARGE SCALE GENOMIC DNA]</scope>
    <source>
        <strain evidence="1 2">LYT19W</strain>
    </source>
</reference>
<protein>
    <submittedName>
        <fullName evidence="1">Uncharacterized protein</fullName>
    </submittedName>
</protein>
<gene>
    <name evidence="1" type="ORF">AACH00_01900</name>
</gene>
<organism evidence="1 2">
    <name type="scientific">Ideonella margarita</name>
    <dbReference type="NCBI Taxonomy" id="2984191"/>
    <lineage>
        <taxon>Bacteria</taxon>
        <taxon>Pseudomonadati</taxon>
        <taxon>Pseudomonadota</taxon>
        <taxon>Betaproteobacteria</taxon>
        <taxon>Burkholderiales</taxon>
        <taxon>Sphaerotilaceae</taxon>
        <taxon>Ideonella</taxon>
    </lineage>
</organism>
<evidence type="ECO:0000313" key="2">
    <source>
        <dbReference type="Proteomes" id="UP001379945"/>
    </source>
</evidence>
<name>A0ABU9C0E8_9BURK</name>
<evidence type="ECO:0000313" key="1">
    <source>
        <dbReference type="EMBL" id="MEK8045096.1"/>
    </source>
</evidence>
<accession>A0ABU9C0E8</accession>
<dbReference type="RefSeq" id="WP_341397242.1">
    <property type="nucleotide sequence ID" value="NZ_JBBUTI010000001.1"/>
</dbReference>
<comment type="caution">
    <text evidence="1">The sequence shown here is derived from an EMBL/GenBank/DDBJ whole genome shotgun (WGS) entry which is preliminary data.</text>
</comment>
<dbReference type="EMBL" id="JBBUTI010000001">
    <property type="protein sequence ID" value="MEK8045096.1"/>
    <property type="molecule type" value="Genomic_DNA"/>
</dbReference>
<sequence length="114" mass="12714">MVPHPHSAAAQQVIRSWQPPVLGALELADASGNRPSARAWPAASDLDMGALLHFRSLMALDGHAVQVARMCYDRLYAYERIATAHGSAHDPLRRLALELFQTYHRRDELHDNGH</sequence>